<dbReference type="SUPFAM" id="SSF103473">
    <property type="entry name" value="MFS general substrate transporter"/>
    <property type="match status" value="1"/>
</dbReference>
<sequence>MPLIQKYQQWRRQMIWVGWPICIGGLVAGSFANTLETLILTQGVAYVVGFLILYYPILMMGFGYFFPSLYLPSLATSLDMCERPGPMLLAVMSISQVAGQFAFGYLSDRKIPLDVLASTSMLVASVTTVTMWRLGDSFPVLIAYTLLYGFFGAGFTAIWARMSTTITDDATAGPIVFGPLSFGKGVGNVPAGHIGCLLVHNNSALQHSSAAESLSIVVLLGYYLYWVLNQLWM</sequence>
<dbReference type="InterPro" id="IPR050327">
    <property type="entry name" value="Proton-linked_MCT"/>
</dbReference>
<keyword evidence="1" id="KW-0812">Transmembrane</keyword>
<keyword evidence="1" id="KW-1133">Transmembrane helix</keyword>
<dbReference type="AlphaFoldDB" id="A0A8H5IDT4"/>
<proteinExistence type="predicted"/>
<feature type="transmembrane region" description="Helical" evidence="1">
    <location>
        <begin position="138"/>
        <end position="160"/>
    </location>
</feature>
<keyword evidence="3" id="KW-1185">Reference proteome</keyword>
<evidence type="ECO:0000313" key="3">
    <source>
        <dbReference type="Proteomes" id="UP000574317"/>
    </source>
</evidence>
<dbReference type="InterPro" id="IPR036259">
    <property type="entry name" value="MFS_trans_sf"/>
</dbReference>
<dbReference type="Proteomes" id="UP000574317">
    <property type="component" value="Unassembled WGS sequence"/>
</dbReference>
<organism evidence="2 3">
    <name type="scientific">Fusarium napiforme</name>
    <dbReference type="NCBI Taxonomy" id="42672"/>
    <lineage>
        <taxon>Eukaryota</taxon>
        <taxon>Fungi</taxon>
        <taxon>Dikarya</taxon>
        <taxon>Ascomycota</taxon>
        <taxon>Pezizomycotina</taxon>
        <taxon>Sordariomycetes</taxon>
        <taxon>Hypocreomycetidae</taxon>
        <taxon>Hypocreales</taxon>
        <taxon>Nectriaceae</taxon>
        <taxon>Fusarium</taxon>
        <taxon>Fusarium fujikuroi species complex</taxon>
    </lineage>
</organism>
<gene>
    <name evidence="2" type="ORF">FNAPI_12452</name>
</gene>
<dbReference type="PANTHER" id="PTHR11360:SF287">
    <property type="entry name" value="MFS MONOCARBOXYLATE TRANSPORTER"/>
    <property type="match status" value="1"/>
</dbReference>
<dbReference type="PANTHER" id="PTHR11360">
    <property type="entry name" value="MONOCARBOXYLATE TRANSPORTER"/>
    <property type="match status" value="1"/>
</dbReference>
<name>A0A8H5IDT4_9HYPO</name>
<feature type="transmembrane region" description="Helical" evidence="1">
    <location>
        <begin position="113"/>
        <end position="132"/>
    </location>
</feature>
<comment type="caution">
    <text evidence="2">The sequence shown here is derived from an EMBL/GenBank/DDBJ whole genome shotgun (WGS) entry which is preliminary data.</text>
</comment>
<evidence type="ECO:0000313" key="2">
    <source>
        <dbReference type="EMBL" id="KAF5534198.1"/>
    </source>
</evidence>
<accession>A0A8H5IDT4</accession>
<feature type="transmembrane region" description="Helical" evidence="1">
    <location>
        <begin position="44"/>
        <end position="66"/>
    </location>
</feature>
<feature type="transmembrane region" description="Helical" evidence="1">
    <location>
        <begin position="14"/>
        <end position="32"/>
    </location>
</feature>
<feature type="transmembrane region" description="Helical" evidence="1">
    <location>
        <begin position="86"/>
        <end position="106"/>
    </location>
</feature>
<protein>
    <submittedName>
        <fullName evidence="2">Monocarboxylate transporter 2</fullName>
    </submittedName>
</protein>
<dbReference type="Gene3D" id="1.20.1250.20">
    <property type="entry name" value="MFS general substrate transporter like domains"/>
    <property type="match status" value="1"/>
</dbReference>
<feature type="transmembrane region" description="Helical" evidence="1">
    <location>
        <begin position="210"/>
        <end position="228"/>
    </location>
</feature>
<dbReference type="EMBL" id="JAAOAO010000644">
    <property type="protein sequence ID" value="KAF5534198.1"/>
    <property type="molecule type" value="Genomic_DNA"/>
</dbReference>
<reference evidence="2 3" key="1">
    <citation type="submission" date="2020-05" db="EMBL/GenBank/DDBJ databases">
        <title>Identification and distribution of gene clusters putatively required for synthesis of sphingolipid metabolism inhibitors in phylogenetically diverse species of the filamentous fungus Fusarium.</title>
        <authorList>
            <person name="Kim H.-S."/>
            <person name="Busman M."/>
            <person name="Brown D.W."/>
            <person name="Divon H."/>
            <person name="Uhlig S."/>
            <person name="Proctor R.H."/>
        </authorList>
    </citation>
    <scope>NUCLEOTIDE SEQUENCE [LARGE SCALE GENOMIC DNA]</scope>
    <source>
        <strain evidence="2 3">NRRL 25196</strain>
    </source>
</reference>
<keyword evidence="1" id="KW-0472">Membrane</keyword>
<evidence type="ECO:0000256" key="1">
    <source>
        <dbReference type="SAM" id="Phobius"/>
    </source>
</evidence>